<feature type="region of interest" description="Disordered" evidence="2">
    <location>
        <begin position="141"/>
        <end position="273"/>
    </location>
</feature>
<comment type="similarity">
    <text evidence="1">Belongs to the TCP10 family.</text>
</comment>
<feature type="compositionally biased region" description="Basic and acidic residues" evidence="2">
    <location>
        <begin position="192"/>
        <end position="206"/>
    </location>
</feature>
<dbReference type="PANTHER" id="PTHR10331:SF6">
    <property type="entry name" value="SPINDLE ASSEMBLY ABNORMAL 4"/>
    <property type="match status" value="1"/>
</dbReference>
<dbReference type="AlphaFoldDB" id="A0A0P4W6Q4"/>
<dbReference type="InterPro" id="IPR026581">
    <property type="entry name" value="TCP10L/CENPJ"/>
</dbReference>
<evidence type="ECO:0000256" key="2">
    <source>
        <dbReference type="SAM" id="MobiDB-lite"/>
    </source>
</evidence>
<dbReference type="GO" id="GO:0015631">
    <property type="term" value="F:tubulin binding"/>
    <property type="evidence" value="ECO:0007669"/>
    <property type="project" value="TreeGrafter"/>
</dbReference>
<feature type="region of interest" description="Disordered" evidence="2">
    <location>
        <begin position="69"/>
        <end position="100"/>
    </location>
</feature>
<evidence type="ECO:0000259" key="3">
    <source>
        <dbReference type="Pfam" id="PF07202"/>
    </source>
</evidence>
<feature type="compositionally biased region" description="Low complexity" evidence="2">
    <location>
        <begin position="658"/>
        <end position="672"/>
    </location>
</feature>
<feature type="region of interest" description="Disordered" evidence="2">
    <location>
        <begin position="713"/>
        <end position="765"/>
    </location>
</feature>
<feature type="domain" description="Centromere protein J C-terminal" evidence="3">
    <location>
        <begin position="1199"/>
        <end position="1230"/>
    </location>
</feature>
<feature type="domain" description="Centromere protein J C-terminal" evidence="3">
    <location>
        <begin position="1072"/>
        <end position="1106"/>
    </location>
</feature>
<feature type="compositionally biased region" description="Basic and acidic residues" evidence="2">
    <location>
        <begin position="898"/>
        <end position="926"/>
    </location>
</feature>
<evidence type="ECO:0000256" key="1">
    <source>
        <dbReference type="ARBA" id="ARBA00005627"/>
    </source>
</evidence>
<dbReference type="GO" id="GO:0005814">
    <property type="term" value="C:centriole"/>
    <property type="evidence" value="ECO:0007669"/>
    <property type="project" value="TreeGrafter"/>
</dbReference>
<organism evidence="4">
    <name type="scientific">Scylla olivacea</name>
    <name type="common">Orange mud crab</name>
    <name type="synonym">Cancer olivacea</name>
    <dbReference type="NCBI Taxonomy" id="85551"/>
    <lineage>
        <taxon>Eukaryota</taxon>
        <taxon>Metazoa</taxon>
        <taxon>Ecdysozoa</taxon>
        <taxon>Arthropoda</taxon>
        <taxon>Crustacea</taxon>
        <taxon>Multicrustacea</taxon>
        <taxon>Malacostraca</taxon>
        <taxon>Eumalacostraca</taxon>
        <taxon>Eucarida</taxon>
        <taxon>Decapoda</taxon>
        <taxon>Pleocyemata</taxon>
        <taxon>Brachyura</taxon>
        <taxon>Eubrachyura</taxon>
        <taxon>Portunoidea</taxon>
        <taxon>Portunidae</taxon>
        <taxon>Portuninae</taxon>
        <taxon>Scylla</taxon>
    </lineage>
</organism>
<dbReference type="InterPro" id="IPR047002">
    <property type="entry name" value="Tcp10_C_sf"/>
</dbReference>
<dbReference type="GO" id="GO:0005813">
    <property type="term" value="C:centrosome"/>
    <property type="evidence" value="ECO:0007669"/>
    <property type="project" value="TreeGrafter"/>
</dbReference>
<dbReference type="EMBL" id="GDRN01087812">
    <property type="protein sequence ID" value="JAI60985.1"/>
    <property type="molecule type" value="Transcribed_RNA"/>
</dbReference>
<name>A0A0P4W6Q4_SCYOL</name>
<dbReference type="InterPro" id="IPR009852">
    <property type="entry name" value="CENPJ_C_dom"/>
</dbReference>
<reference evidence="4" key="1">
    <citation type="submission" date="2015-09" db="EMBL/GenBank/DDBJ databases">
        <title>Scylla olivacea transcriptome.</title>
        <authorList>
            <person name="Ikhwanuddin M."/>
        </authorList>
    </citation>
    <scope>NUCLEOTIDE SEQUENCE</scope>
</reference>
<feature type="compositionally biased region" description="Basic and acidic residues" evidence="2">
    <location>
        <begin position="422"/>
        <end position="431"/>
    </location>
</feature>
<dbReference type="EMBL" id="GDRN01087811">
    <property type="protein sequence ID" value="JAI60986.1"/>
    <property type="molecule type" value="Transcribed_RNA"/>
</dbReference>
<feature type="region of interest" description="Disordered" evidence="2">
    <location>
        <begin position="1"/>
        <end position="30"/>
    </location>
</feature>
<feature type="compositionally biased region" description="Basic and acidic residues" evidence="2">
    <location>
        <begin position="800"/>
        <end position="818"/>
    </location>
</feature>
<feature type="compositionally biased region" description="Polar residues" evidence="2">
    <location>
        <begin position="72"/>
        <end position="86"/>
    </location>
</feature>
<feature type="region of interest" description="Disordered" evidence="2">
    <location>
        <begin position="295"/>
        <end position="323"/>
    </location>
</feature>
<feature type="region of interest" description="Disordered" evidence="2">
    <location>
        <begin position="641"/>
        <end position="680"/>
    </location>
</feature>
<dbReference type="Gene3D" id="2.60.450.20">
    <property type="match status" value="1"/>
</dbReference>
<feature type="domain" description="Centromere protein J C-terminal" evidence="3">
    <location>
        <begin position="1163"/>
        <end position="1196"/>
    </location>
</feature>
<proteinExistence type="inferred from homology"/>
<feature type="region of interest" description="Disordered" evidence="2">
    <location>
        <begin position="898"/>
        <end position="1044"/>
    </location>
</feature>
<evidence type="ECO:0000313" key="4">
    <source>
        <dbReference type="EMBL" id="JAI60986.1"/>
    </source>
</evidence>
<feature type="compositionally biased region" description="Polar residues" evidence="2">
    <location>
        <begin position="160"/>
        <end position="191"/>
    </location>
</feature>
<dbReference type="GO" id="GO:0061511">
    <property type="term" value="P:centriole elongation"/>
    <property type="evidence" value="ECO:0007669"/>
    <property type="project" value="TreeGrafter"/>
</dbReference>
<feature type="domain" description="Centromere protein J C-terminal" evidence="3">
    <location>
        <begin position="1127"/>
        <end position="1158"/>
    </location>
</feature>
<sequence>MASQGDAVAASGALEATEQDLEKPSPSQSLLQRLKSLREWQERQREELMQVLAHSMPLKGPSLTTLKEETPAQLSESVITDHSTPPHSVPHRMEDSHTTVGLPRAEDVSPVIFTSHHPSVQPPENFSEEVQVQLKQTKWGDQLPDNQSLGELDPIAAATKPSSHPTHTQETNEWQASPLTLTGHSVVCNTSDPEHNDLEGDERSMTEVEYDIPVPTGAQERNQDSASLSPQDPNEYMDESMEDVFGLEKQKTYRSEKYKSAAPSKECLSKETTHSGHVLRNFAPSKSFFCSMSQQPEEGAAEETPRPSHRFLRKGQGTSRFGMKAMRLKKMSKKEPATDSNLLPDAVVQNTAELSHTTSPTVLTPTKRQFRLPIRTLKLQEVLQVCPPESERLNGMDTPVRGLVQHRGSPGQDLTTALPGPRDLEKQQRKEEEELSAFEKLEELAEDSSFSSNSSTVWHLLKQGQQQSASSTPLRTPPPLAFQETPVVGSLNMQSKHLGAESQFLLGDLTNRVVQATNGPSSQQHPMAVDVKEVLAQLKSIVRLEGHSISDVTESDIQTFLEGCSSQYSCDTAHSTSTPALHKPPSALQAGPHHVHFASQGVQVMEYELSDSEGEDTLTEAASLDSDLITTSDLEALTQMNVRRPPDVPYWQQQTKPSKGSNSEGDSSSSSEVARAEQEMAQGREAVLLTYSPPPPRPAQSASSYIWSIFGKERDARKQSAPKAAPKQAKKKGHQQPPLMPRETEKSVASAAHPGPDAEASKELEAHKTLLLAKVAELEKETNLFKKENSQLKRLQQQAREQRQKLEEEKHRLEEEMATEKRKFREYVDRERNALWREKQQVLHRPALATQPEEQVMEAVRLREQIRELREEGERKESLHQFAVKKLTDRIKTLENENKRLKEKNNSLQALEKENQDLRLKIDQTRGRGRARAATQPSKPTRGRSKPGAKSTTVDGVAKALDKMTRPQPVIVKEPQDSASKASKTKEDVANNNTNTAAKESDKDVFTMQGSNTKAESSRESAPALKNTPVTEEGPSSAPASPARHTLASLPAWARVGCTEEAGLEHTERVREDGIREVIYANGNRKEIHPSGEVIVSFYNGDRKEIHADRTVYVYGSDRTSHTMYSSGKEELVFPNGQRETRCPDGSSEISFPNGSRKSVLSDGTEICTTRDGSVVRTNPDGSQVFEFPSGQREVHRGGEKRREYPDGTVKILHPDGRAETRYSSGRTRIKDREGNVVLDTHTALSSPLSS</sequence>
<dbReference type="PANTHER" id="PTHR10331">
    <property type="entry name" value="T COMPLEX PROTEIN 10"/>
    <property type="match status" value="1"/>
</dbReference>
<feature type="region of interest" description="Disordered" evidence="2">
    <location>
        <begin position="788"/>
        <end position="818"/>
    </location>
</feature>
<feature type="compositionally biased region" description="Basic and acidic residues" evidence="2">
    <location>
        <begin position="246"/>
        <end position="259"/>
    </location>
</feature>
<dbReference type="Pfam" id="PF07202">
    <property type="entry name" value="Tcp10_C"/>
    <property type="match status" value="4"/>
</dbReference>
<accession>A0A0P4W6Q4</accession>
<protein>
    <recommendedName>
        <fullName evidence="3">Centromere protein J C-terminal domain-containing protein</fullName>
    </recommendedName>
</protein>
<feature type="region of interest" description="Disordered" evidence="2">
    <location>
        <begin position="405"/>
        <end position="431"/>
    </location>
</feature>
<dbReference type="GO" id="GO:0060271">
    <property type="term" value="P:cilium assembly"/>
    <property type="evidence" value="ECO:0007669"/>
    <property type="project" value="TreeGrafter"/>
</dbReference>